<proteinExistence type="predicted"/>
<keyword evidence="3" id="KW-1185">Reference proteome</keyword>
<dbReference type="Proteomes" id="UP001148838">
    <property type="component" value="Unassembled WGS sequence"/>
</dbReference>
<accession>A0ABQ8TXI1</accession>
<dbReference type="PANTHER" id="PTHR45913:SF19">
    <property type="entry name" value="LOW QUALITY PROTEIN: ZINC FINGER BED DOMAIN-CONTAINING PROTEIN 5-LIKE"/>
    <property type="match status" value="1"/>
</dbReference>
<comment type="caution">
    <text evidence="2">The sequence shown here is derived from an EMBL/GenBank/DDBJ whole genome shotgun (WGS) entry which is preliminary data.</text>
</comment>
<protein>
    <submittedName>
        <fullName evidence="2">Uncharacterized protein</fullName>
    </submittedName>
</protein>
<reference evidence="2 3" key="1">
    <citation type="journal article" date="2022" name="Allergy">
        <title>Genome assembly and annotation of Periplaneta americana reveal a comprehensive cockroach allergen profile.</title>
        <authorList>
            <person name="Wang L."/>
            <person name="Xiong Q."/>
            <person name="Saelim N."/>
            <person name="Wang L."/>
            <person name="Nong W."/>
            <person name="Wan A.T."/>
            <person name="Shi M."/>
            <person name="Liu X."/>
            <person name="Cao Q."/>
            <person name="Hui J.H.L."/>
            <person name="Sookrung N."/>
            <person name="Leung T.F."/>
            <person name="Tungtrongchitr A."/>
            <person name="Tsui S.K.W."/>
        </authorList>
    </citation>
    <scope>NUCLEOTIDE SEQUENCE [LARGE SCALE GENOMIC DNA]</scope>
    <source>
        <strain evidence="2">PWHHKU_190912</strain>
    </source>
</reference>
<evidence type="ECO:0000256" key="1">
    <source>
        <dbReference type="SAM" id="MobiDB-lite"/>
    </source>
</evidence>
<evidence type="ECO:0000313" key="2">
    <source>
        <dbReference type="EMBL" id="KAJ4451424.1"/>
    </source>
</evidence>
<dbReference type="PANTHER" id="PTHR45913">
    <property type="entry name" value="EPM2A-INTERACTING PROTEIN 1"/>
    <property type="match status" value="1"/>
</dbReference>
<name>A0ABQ8TXI1_PERAM</name>
<feature type="region of interest" description="Disordered" evidence="1">
    <location>
        <begin position="312"/>
        <end position="338"/>
    </location>
</feature>
<gene>
    <name evidence="2" type="ORF">ANN_02886</name>
</gene>
<organism evidence="2 3">
    <name type="scientific">Periplaneta americana</name>
    <name type="common">American cockroach</name>
    <name type="synonym">Blatta americana</name>
    <dbReference type="NCBI Taxonomy" id="6978"/>
    <lineage>
        <taxon>Eukaryota</taxon>
        <taxon>Metazoa</taxon>
        <taxon>Ecdysozoa</taxon>
        <taxon>Arthropoda</taxon>
        <taxon>Hexapoda</taxon>
        <taxon>Insecta</taxon>
        <taxon>Pterygota</taxon>
        <taxon>Neoptera</taxon>
        <taxon>Polyneoptera</taxon>
        <taxon>Dictyoptera</taxon>
        <taxon>Blattodea</taxon>
        <taxon>Blattoidea</taxon>
        <taxon>Blattidae</taxon>
        <taxon>Blattinae</taxon>
        <taxon>Periplaneta</taxon>
    </lineage>
</organism>
<dbReference type="EMBL" id="JAJSOF020000001">
    <property type="protein sequence ID" value="KAJ4451424.1"/>
    <property type="molecule type" value="Genomic_DNA"/>
</dbReference>
<sequence length="338" mass="38772">MNMQAKEAKQLSSVPLSNDTVARRIQDMAAYVKEELNRRLRSCQFALEIDDSSDVPDLAVVLVFVNIMQESENNSQNLSQKSILYQRKKPSSLASEEYEALLEVTSESSLQPRFKDLPVVDFWQSLRREYPVLSKKAITILLPIICGHHRSRLRRLPAGLKLRSGAGSIPAWADYLVEFFARFFPTVSIEQRVFIFDNLVKYESWRTVVTNFRQSSPDSPEPSKVMINNLVKKCRTTDSVLGKKRTCVNHVLTEETLDEICHRLEKKYYDIFPPCSLAGRGVKVFSDKRNNDAETDQKEKKKLLGSLIEKKVPTEGWTGSNGEREKSSRQKRISDDRH</sequence>
<evidence type="ECO:0000313" key="3">
    <source>
        <dbReference type="Proteomes" id="UP001148838"/>
    </source>
</evidence>
<feature type="compositionally biased region" description="Basic and acidic residues" evidence="1">
    <location>
        <begin position="322"/>
        <end position="338"/>
    </location>
</feature>